<reference evidence="2" key="1">
    <citation type="submission" date="2019-03" db="EMBL/GenBank/DDBJ databases">
        <title>Flavobacterium sp.</title>
        <authorList>
            <person name="Kim H."/>
        </authorList>
    </citation>
    <scope>NUCLEOTIDE SEQUENCE [LARGE SCALE GENOMIC DNA]</scope>
    <source>
        <strain evidence="2">GS13</strain>
    </source>
</reference>
<protein>
    <submittedName>
        <fullName evidence="1">Uncharacterized protein</fullName>
    </submittedName>
</protein>
<organism evidence="1 2">
    <name type="scientific">Flavobacterium nackdongense</name>
    <dbReference type="NCBI Taxonomy" id="2547394"/>
    <lineage>
        <taxon>Bacteria</taxon>
        <taxon>Pseudomonadati</taxon>
        <taxon>Bacteroidota</taxon>
        <taxon>Flavobacteriia</taxon>
        <taxon>Flavobacteriales</taxon>
        <taxon>Flavobacteriaceae</taxon>
        <taxon>Flavobacterium</taxon>
    </lineage>
</organism>
<dbReference type="KEGG" id="fnk:E1750_02460"/>
<evidence type="ECO:0000313" key="2">
    <source>
        <dbReference type="Proteomes" id="UP000291124"/>
    </source>
</evidence>
<keyword evidence="2" id="KW-1185">Reference proteome</keyword>
<dbReference type="AlphaFoldDB" id="A0A4P6YBK4"/>
<dbReference type="OrthoDB" id="1370447at2"/>
<accession>A0A4P6YBK4</accession>
<evidence type="ECO:0000313" key="1">
    <source>
        <dbReference type="EMBL" id="QBN17710.1"/>
    </source>
</evidence>
<dbReference type="RefSeq" id="WP_133275241.1">
    <property type="nucleotide sequence ID" value="NZ_CP037933.1"/>
</dbReference>
<name>A0A4P6YBK4_9FLAO</name>
<gene>
    <name evidence="1" type="ORF">E1750_02460</name>
</gene>
<sequence length="133" mass="15546">MKNISILFLLFSIISYSQTEKTKSKKDFNDKIVDFAIENCEEKFIELPDLYDTTTEKIANDKNEKLILAEKLINRGFKEINWGRGNHPLGPRIIDLTLRKGDCECDVIKIYYSTANESQYKMTEKIKCRKINN</sequence>
<dbReference type="EMBL" id="CP037933">
    <property type="protein sequence ID" value="QBN17710.1"/>
    <property type="molecule type" value="Genomic_DNA"/>
</dbReference>
<proteinExistence type="predicted"/>
<dbReference type="Proteomes" id="UP000291124">
    <property type="component" value="Chromosome"/>
</dbReference>